<protein>
    <submittedName>
        <fullName evidence="2">Uncharacterized protein</fullName>
    </submittedName>
</protein>
<accession>A0A1R2D2V6</accession>
<evidence type="ECO:0000256" key="1">
    <source>
        <dbReference type="SAM" id="MobiDB-lite"/>
    </source>
</evidence>
<sequence>MEIKRNCSEKNLIKSVADTDKINPLVTFQRFPVSPNPALYVHPSMPNIANIDELKIKHPAWTTKFFENRGKNFSILPPIANAERFKLHENSRDVFARVLLRSDHHTKRKQKVEEEKTNNLSYSEKKYQRKPSKIIKYCTEGDLDENFNTPREENLHFITDLESIPTPKFRNSIAPESLAIKFSEIDTFDKEADNVRSKSEVIRKSRSHTHLLRTTFKAVPRKYTCKLASDIKRIMSNNLPCHIKNGHQKIKVLKHGLPKDVFTVDGKSGYK</sequence>
<comment type="caution">
    <text evidence="2">The sequence shown here is derived from an EMBL/GenBank/DDBJ whole genome shotgun (WGS) entry which is preliminary data.</text>
</comment>
<name>A0A1R2D2V6_9CILI</name>
<keyword evidence="3" id="KW-1185">Reference proteome</keyword>
<evidence type="ECO:0000313" key="3">
    <source>
        <dbReference type="Proteomes" id="UP000187209"/>
    </source>
</evidence>
<dbReference type="Proteomes" id="UP000187209">
    <property type="component" value="Unassembled WGS sequence"/>
</dbReference>
<evidence type="ECO:0000313" key="2">
    <source>
        <dbReference type="EMBL" id="OMJ95546.1"/>
    </source>
</evidence>
<proteinExistence type="predicted"/>
<feature type="region of interest" description="Disordered" evidence="1">
    <location>
        <begin position="106"/>
        <end position="125"/>
    </location>
</feature>
<gene>
    <name evidence="2" type="ORF">SteCoe_952</name>
</gene>
<dbReference type="AlphaFoldDB" id="A0A1R2D2V6"/>
<organism evidence="2 3">
    <name type="scientific">Stentor coeruleus</name>
    <dbReference type="NCBI Taxonomy" id="5963"/>
    <lineage>
        <taxon>Eukaryota</taxon>
        <taxon>Sar</taxon>
        <taxon>Alveolata</taxon>
        <taxon>Ciliophora</taxon>
        <taxon>Postciliodesmatophora</taxon>
        <taxon>Heterotrichea</taxon>
        <taxon>Heterotrichida</taxon>
        <taxon>Stentoridae</taxon>
        <taxon>Stentor</taxon>
    </lineage>
</organism>
<dbReference type="EMBL" id="MPUH01000010">
    <property type="protein sequence ID" value="OMJ95546.1"/>
    <property type="molecule type" value="Genomic_DNA"/>
</dbReference>
<reference evidence="2 3" key="1">
    <citation type="submission" date="2016-11" db="EMBL/GenBank/DDBJ databases">
        <title>The macronuclear genome of Stentor coeruleus: a giant cell with tiny introns.</title>
        <authorList>
            <person name="Slabodnick M."/>
            <person name="Ruby J.G."/>
            <person name="Reiff S.B."/>
            <person name="Swart E.C."/>
            <person name="Gosai S."/>
            <person name="Prabakaran S."/>
            <person name="Witkowska E."/>
            <person name="Larue G.E."/>
            <person name="Fisher S."/>
            <person name="Freeman R.M."/>
            <person name="Gunawardena J."/>
            <person name="Chu W."/>
            <person name="Stover N.A."/>
            <person name="Gregory B.D."/>
            <person name="Nowacki M."/>
            <person name="Derisi J."/>
            <person name="Roy S.W."/>
            <person name="Marshall W.F."/>
            <person name="Sood P."/>
        </authorList>
    </citation>
    <scope>NUCLEOTIDE SEQUENCE [LARGE SCALE GENOMIC DNA]</scope>
    <source>
        <strain evidence="2">WM001</strain>
    </source>
</reference>